<dbReference type="RefSeq" id="WP_043963153.1">
    <property type="nucleotide sequence ID" value="NZ_CBDREH010000002.1"/>
</dbReference>
<evidence type="ECO:0000256" key="6">
    <source>
        <dbReference type="SAM" id="Phobius"/>
    </source>
</evidence>
<dbReference type="GO" id="GO:0005886">
    <property type="term" value="C:plasma membrane"/>
    <property type="evidence" value="ECO:0007669"/>
    <property type="project" value="UniProtKB-SubCell"/>
</dbReference>
<dbReference type="AlphaFoldDB" id="A0A0D0V5W8"/>
<keyword evidence="2" id="KW-1003">Cell membrane</keyword>
<dbReference type="GeneID" id="301305232"/>
<evidence type="ECO:0000256" key="1">
    <source>
        <dbReference type="ARBA" id="ARBA00004651"/>
    </source>
</evidence>
<feature type="transmembrane region" description="Helical" evidence="6">
    <location>
        <begin position="269"/>
        <end position="288"/>
    </location>
</feature>
<comment type="caution">
    <text evidence="7">The sequence shown here is derived from an EMBL/GenBank/DDBJ whole genome shotgun (WGS) entry which is preliminary data.</text>
</comment>
<dbReference type="Pfam" id="PF02653">
    <property type="entry name" value="BPD_transp_2"/>
    <property type="match status" value="1"/>
</dbReference>
<gene>
    <name evidence="7" type="ORF">TK50_14050</name>
</gene>
<comment type="subcellular location">
    <subcellularLocation>
        <location evidence="1">Cell membrane</location>
        <topology evidence="1">Multi-pass membrane protein</topology>
    </subcellularLocation>
</comment>
<feature type="transmembrane region" description="Helical" evidence="6">
    <location>
        <begin position="91"/>
        <end position="110"/>
    </location>
</feature>
<protein>
    <submittedName>
        <fullName evidence="7">ABC transporter permease</fullName>
    </submittedName>
</protein>
<dbReference type="EMBL" id="JXSX01000001">
    <property type="protein sequence ID" value="KIR66272.1"/>
    <property type="molecule type" value="Genomic_DNA"/>
</dbReference>
<evidence type="ECO:0000313" key="7">
    <source>
        <dbReference type="EMBL" id="KIR66272.1"/>
    </source>
</evidence>
<evidence type="ECO:0000256" key="3">
    <source>
        <dbReference type="ARBA" id="ARBA00022692"/>
    </source>
</evidence>
<feature type="transmembrane region" description="Helical" evidence="6">
    <location>
        <begin position="192"/>
        <end position="209"/>
    </location>
</feature>
<feature type="transmembrane region" description="Helical" evidence="6">
    <location>
        <begin position="221"/>
        <end position="238"/>
    </location>
</feature>
<dbReference type="Proteomes" id="UP000032254">
    <property type="component" value="Unassembled WGS sequence"/>
</dbReference>
<proteinExistence type="predicted"/>
<dbReference type="GO" id="GO:0022857">
    <property type="term" value="F:transmembrane transporter activity"/>
    <property type="evidence" value="ECO:0007669"/>
    <property type="project" value="InterPro"/>
</dbReference>
<reference evidence="7 8" key="1">
    <citation type="submission" date="2015-01" db="EMBL/GenBank/DDBJ databases">
        <title>Sequencing and annotation of Micromonospora carbonacea strain JXNU-1 genome.</title>
        <authorList>
            <person name="Long Z."/>
            <person name="Huang Y."/>
            <person name="Jiang Y."/>
        </authorList>
    </citation>
    <scope>NUCLEOTIDE SEQUENCE [LARGE SCALE GENOMIC DNA]</scope>
    <source>
        <strain evidence="7 8">JXNU-1</strain>
    </source>
</reference>
<name>A0A0D0V5W8_9ACTN</name>
<evidence type="ECO:0000256" key="5">
    <source>
        <dbReference type="ARBA" id="ARBA00023136"/>
    </source>
</evidence>
<keyword evidence="8" id="KW-1185">Reference proteome</keyword>
<dbReference type="OrthoDB" id="9792579at2"/>
<dbReference type="PANTHER" id="PTHR43370">
    <property type="entry name" value="SUGAR ABC TRANSPORTER INTEGRAL MEMBRANE PROTEIN-RELATED"/>
    <property type="match status" value="1"/>
</dbReference>
<dbReference type="InterPro" id="IPR001851">
    <property type="entry name" value="ABC_transp_permease"/>
</dbReference>
<sequence>MSAADNIATILSSGARLTVPLAFAACGEYVAQRAGTLNISVEAMMLGAAFGSIAVASATGSATIGLAAGALVGVAVAFVHGNLSHRVQINTFVVGLVLNALVLGLTSYLITVSTFTGHQVWQVSVPVLRDIPIVGPMLFVQRWPVYLLLAVIPLTWWLVQRSRWGLELRAVGENPQAADVSGIHVNLRRRQALLWCGLLAGLGGAYLAVGEVGSFNQNMTAGRGYLVIAAVIFGAWRLGRTLVGCVVFGLADAMRLALPALGVTMNSQLLIAAPYLLALLAMLVFATAHREPRALAQPFQRGTT</sequence>
<keyword evidence="3 6" id="KW-0812">Transmembrane</keyword>
<feature type="transmembrane region" description="Helical" evidence="6">
    <location>
        <begin position="143"/>
        <end position="159"/>
    </location>
</feature>
<evidence type="ECO:0000256" key="2">
    <source>
        <dbReference type="ARBA" id="ARBA00022475"/>
    </source>
</evidence>
<dbReference type="CDD" id="cd06580">
    <property type="entry name" value="TM_PBP1_transp_TpRbsC_like"/>
    <property type="match status" value="1"/>
</dbReference>
<keyword evidence="5 6" id="KW-0472">Membrane</keyword>
<dbReference type="PANTHER" id="PTHR43370:SF2">
    <property type="entry name" value="ABC TRANSPORTER PERMEASE PROTEIN"/>
    <property type="match status" value="1"/>
</dbReference>
<organism evidence="7 8">
    <name type="scientific">Micromonospora haikouensis</name>
    <dbReference type="NCBI Taxonomy" id="686309"/>
    <lineage>
        <taxon>Bacteria</taxon>
        <taxon>Bacillati</taxon>
        <taxon>Actinomycetota</taxon>
        <taxon>Actinomycetes</taxon>
        <taxon>Micromonosporales</taxon>
        <taxon>Micromonosporaceae</taxon>
        <taxon>Micromonospora</taxon>
    </lineage>
</organism>
<feature type="transmembrane region" description="Helical" evidence="6">
    <location>
        <begin position="48"/>
        <end position="79"/>
    </location>
</feature>
<feature type="transmembrane region" description="Helical" evidence="6">
    <location>
        <begin position="245"/>
        <end position="263"/>
    </location>
</feature>
<evidence type="ECO:0000313" key="8">
    <source>
        <dbReference type="Proteomes" id="UP000032254"/>
    </source>
</evidence>
<dbReference type="PATRIC" id="fig|47853.6.peg.2967"/>
<evidence type="ECO:0000256" key="4">
    <source>
        <dbReference type="ARBA" id="ARBA00022989"/>
    </source>
</evidence>
<keyword evidence="4 6" id="KW-1133">Transmembrane helix</keyword>
<accession>A0A0D0V5W8</accession>